<proteinExistence type="predicted"/>
<gene>
    <name evidence="1" type="ORF">E1294_22550</name>
</gene>
<dbReference type="Proteomes" id="UP000294543">
    <property type="component" value="Unassembled WGS sequence"/>
</dbReference>
<organism evidence="1 2">
    <name type="scientific">Nonomuraea diastatica</name>
    <dbReference type="NCBI Taxonomy" id="1848329"/>
    <lineage>
        <taxon>Bacteria</taxon>
        <taxon>Bacillati</taxon>
        <taxon>Actinomycetota</taxon>
        <taxon>Actinomycetes</taxon>
        <taxon>Streptosporangiales</taxon>
        <taxon>Streptosporangiaceae</taxon>
        <taxon>Nonomuraea</taxon>
    </lineage>
</organism>
<keyword evidence="2" id="KW-1185">Reference proteome</keyword>
<dbReference type="AlphaFoldDB" id="A0A4R4WRS0"/>
<evidence type="ECO:0000313" key="1">
    <source>
        <dbReference type="EMBL" id="TDD18910.1"/>
    </source>
</evidence>
<protein>
    <recommendedName>
        <fullName evidence="3">Dodecin domain-containing protein</fullName>
    </recommendedName>
</protein>
<accession>A0A4R4WRS0</accession>
<evidence type="ECO:0000313" key="2">
    <source>
        <dbReference type="Proteomes" id="UP000294543"/>
    </source>
</evidence>
<dbReference type="EMBL" id="SMKP01000064">
    <property type="protein sequence ID" value="TDD18910.1"/>
    <property type="molecule type" value="Genomic_DNA"/>
</dbReference>
<evidence type="ECO:0008006" key="3">
    <source>
        <dbReference type="Google" id="ProtNLM"/>
    </source>
</evidence>
<dbReference type="OrthoDB" id="3539552at2"/>
<sequence length="67" mass="7472">MSETQFPLTLRVTVSGANPDEIRENARAQALNFFGTTAELDVISAEAQSDGEHHNRYHATVIFRRIA</sequence>
<reference evidence="1 2" key="1">
    <citation type="submission" date="2019-03" db="EMBL/GenBank/DDBJ databases">
        <title>Draft genome sequences of novel Actinobacteria.</title>
        <authorList>
            <person name="Sahin N."/>
            <person name="Ay H."/>
            <person name="Saygin H."/>
        </authorList>
    </citation>
    <scope>NUCLEOTIDE SEQUENCE [LARGE SCALE GENOMIC DNA]</scope>
    <source>
        <strain evidence="1 2">KC712</strain>
    </source>
</reference>
<comment type="caution">
    <text evidence="1">The sequence shown here is derived from an EMBL/GenBank/DDBJ whole genome shotgun (WGS) entry which is preliminary data.</text>
</comment>
<name>A0A4R4WRS0_9ACTN</name>
<dbReference type="RefSeq" id="WP_132511192.1">
    <property type="nucleotide sequence ID" value="NZ_SMKP01000064.1"/>
</dbReference>